<gene>
    <name evidence="1" type="ORF">BJN45_05690</name>
</gene>
<proteinExistence type="predicted"/>
<protein>
    <submittedName>
        <fullName evidence="1">Uncharacterized protein</fullName>
    </submittedName>
</protein>
<name>A0A1R1I7I2_9RHOO</name>
<organism evidence="1 2">
    <name type="scientific">Azonexus hydrophilus</name>
    <dbReference type="NCBI Taxonomy" id="418702"/>
    <lineage>
        <taxon>Bacteria</taxon>
        <taxon>Pseudomonadati</taxon>
        <taxon>Pseudomonadota</taxon>
        <taxon>Betaproteobacteria</taxon>
        <taxon>Rhodocyclales</taxon>
        <taxon>Azonexaceae</taxon>
        <taxon>Azonexus</taxon>
    </lineage>
</organism>
<dbReference type="RefSeq" id="WP_076093007.1">
    <property type="nucleotide sequence ID" value="NZ_MTHD01000002.1"/>
</dbReference>
<reference evidence="1 2" key="1">
    <citation type="submission" date="2016-10" db="EMBL/GenBank/DDBJ databases">
        <title>Alkaliphiles isolated from bioreactors.</title>
        <authorList>
            <person name="Salah Z."/>
            <person name="Rout S.P."/>
            <person name="Humphreys P.N."/>
        </authorList>
    </citation>
    <scope>NUCLEOTIDE SEQUENCE [LARGE SCALE GENOMIC DNA]</scope>
    <source>
        <strain evidence="1 2">ZS02</strain>
    </source>
</reference>
<evidence type="ECO:0000313" key="2">
    <source>
        <dbReference type="Proteomes" id="UP000187526"/>
    </source>
</evidence>
<comment type="caution">
    <text evidence="1">The sequence shown here is derived from an EMBL/GenBank/DDBJ whole genome shotgun (WGS) entry which is preliminary data.</text>
</comment>
<sequence>MKASNLHDAWASPDNTRLTPKQFSFRLPIHVAAKIAALCEMYPQKSRTQIIADLLTSALDELEQNLPEAIGHPLPPEEEHHERFVAEHLGEAYEPLFYLGGPRGTFRSLANKHFFELEGELGNEKPEPLFKDQYVTEQQFKK</sequence>
<dbReference type="Proteomes" id="UP000187526">
    <property type="component" value="Unassembled WGS sequence"/>
</dbReference>
<keyword evidence="2" id="KW-1185">Reference proteome</keyword>
<accession>A0A1R1I7I2</accession>
<dbReference type="EMBL" id="MTHD01000002">
    <property type="protein sequence ID" value="OMG54702.1"/>
    <property type="molecule type" value="Genomic_DNA"/>
</dbReference>
<dbReference type="AlphaFoldDB" id="A0A1R1I7I2"/>
<evidence type="ECO:0000313" key="1">
    <source>
        <dbReference type="EMBL" id="OMG54702.1"/>
    </source>
</evidence>
<dbReference type="STRING" id="418702.BJN45_05690"/>